<dbReference type="InterPro" id="IPR001242">
    <property type="entry name" value="Condensation_dom"/>
</dbReference>
<dbReference type="GO" id="GO:0044550">
    <property type="term" value="P:secondary metabolite biosynthetic process"/>
    <property type="evidence" value="ECO:0007669"/>
    <property type="project" value="UniProtKB-ARBA"/>
</dbReference>
<comment type="cofactor">
    <cofactor evidence="1">
        <name>pantetheine 4'-phosphate</name>
        <dbReference type="ChEBI" id="CHEBI:47942"/>
    </cofactor>
</comment>
<sequence>MPAHETAESAPVPLSRAQHGIWLAQQLDPASSAYNVAQYTDIRGPLSLPVLDRAVRRIVGEVEIAHVRLVPDGDSALQLRDGEPVLPLRTVDLSGELLPREAAEQWMREAVERPVDLLVGPLFSTAVLRLAPDWHFLYVSGHHIVTDGFSGSLVSARIAELYTALERGEEPAAHGFGTLAQLLEQDAAYRSSDRFEADRAYWQAQLADLPRPATLSGRPAGPASGATRRTGRIGPAQTAAVHAAARRARTALPALAVAAVAAYTQRMTGESDVVLGLPVTARGTAALRAVPGMVSNIVPLRLRVAPGLSWTELARLASAEMKQALRHQRYLLQDMRADLAPGQAAGRTEALFGAQVNILPAGSGLRFGAATGTQIYLAGPVDDLSVVLQDHGAEGLMLEVEANAARYGADEVAGHQQRLAGFLCAAAADPDRPVARTELLTPGERRWVLDRGRAAAHREDPTATTLTERFAAQVARTPEATALSCDGLRFGYRELDQRANRLAHHLIALGVAAETPVVLLQERTPDLVVSMLAVVKAGGLYLPLDTRHPQQRLRETAHGSGAPLVLCDSATREAAERLELPVLCVDDPGTWQDRPATDPGVACHPAQLAYVMYTSGSTGTPKGVAVTHQDILGLALDAAWDGPAHRRVLFHSPAAFDLATYEVWVPLLSGGQVVVAPPGELDIPTLGAVLARHRVTALWLTAGLLRLVAEEDPGCLAGLHELWAGGDVVPAATVRRLREACPELVVVDGYGPTEATTFITHHRMAATDPVPDPVPIGRPFQGMRCYVLDEWLRPVPAGTVGELYAGGIGVARGYLGQPGRTAERFVADPFAEAGARAYRTGDLVRWNADGELEFVGRTDDQVKIRGFRIEPGEIESALAERPGVSHLAVDTRTGPRGDKRIVAYLVAEDEQAVAALRAHAAAVLPAYMVPAAFVRLDALPLTGNGKVDRRALPAPDFDAVEAPGRAPAGAVETALAELFAEVLGTARVGADAGFFALGGDSIMAIQLAGRARRAGLLFTPREVFEHSTPAALARICRTGEPAERPRDPDAGLGPVPLSPIVHRLRELGGPIDAYHQSVVLRTPAGLDEPTLHRAVQHLLDRHDALRLRLDERDGDWQLTVRQRDELSGKACVTRVDVERTEVDWPDLVREAREQAARELAPHEGALVRVVWLDRGPDLPGRLVLVLHHLCVDGVSWRLLLPELVAAYQAESTGAAPDPGPVGTPLKEWAELLAADAEQPATLAELDHWQQALDGAEPTLGSGPLDPARDVLATEARLTRTLAPALAEPLLTTVPAAFYTGTTEVLLAGLALAVADWRTRHGRPDGPLRVDLEGHGREGERHDADLTRTVGWFTALHPVQLLAGAADTTGAWTAGPAAGALVKRVKERLRSVPGQGLGYGLLRHLNPRTGPLLAALPAPQICFNYLGRTTGLGRPAGADWSVAVEDGALAGGGDPLMPLGHPLTIDAVAQEGPDGRSELSVSWRWADALLTEPEVADLADTWQRALEVLVRHERSPRAGGHTPSDLELVELAQEEIEGLEAEFAADADEDEDAWGTGW</sequence>
<dbReference type="InterPro" id="IPR023213">
    <property type="entry name" value="CAT-like_dom_sf"/>
</dbReference>
<dbReference type="Pfam" id="PF13193">
    <property type="entry name" value="AMP-binding_C"/>
    <property type="match status" value="1"/>
</dbReference>
<dbReference type="InterPro" id="IPR020845">
    <property type="entry name" value="AMP-binding_CS"/>
</dbReference>
<evidence type="ECO:0000256" key="1">
    <source>
        <dbReference type="ARBA" id="ARBA00001957"/>
    </source>
</evidence>
<dbReference type="PROSITE" id="PS50075">
    <property type="entry name" value="CARRIER"/>
    <property type="match status" value="1"/>
</dbReference>
<keyword evidence="5" id="KW-0045">Antibiotic biosynthesis</keyword>
<evidence type="ECO:0000259" key="7">
    <source>
        <dbReference type="PROSITE" id="PS50075"/>
    </source>
</evidence>
<dbReference type="SUPFAM" id="SSF56801">
    <property type="entry name" value="Acetyl-CoA synthetase-like"/>
    <property type="match status" value="1"/>
</dbReference>
<dbReference type="RefSeq" id="WP_170305292.1">
    <property type="nucleotide sequence ID" value="NZ_BAAAMZ010000035.1"/>
</dbReference>
<dbReference type="GO" id="GO:0043041">
    <property type="term" value="P:amino acid activation for nonribosomal peptide biosynthetic process"/>
    <property type="evidence" value="ECO:0007669"/>
    <property type="project" value="TreeGrafter"/>
</dbReference>
<dbReference type="Pfam" id="PF00550">
    <property type="entry name" value="PP-binding"/>
    <property type="match status" value="1"/>
</dbReference>
<keyword evidence="2" id="KW-0596">Phosphopantetheine</keyword>
<dbReference type="InterPro" id="IPR045851">
    <property type="entry name" value="AMP-bd_C_sf"/>
</dbReference>
<dbReference type="InterPro" id="IPR025110">
    <property type="entry name" value="AMP-bd_C"/>
</dbReference>
<dbReference type="Gene3D" id="3.30.300.30">
    <property type="match status" value="1"/>
</dbReference>
<dbReference type="PANTHER" id="PTHR45527:SF1">
    <property type="entry name" value="FATTY ACID SYNTHASE"/>
    <property type="match status" value="1"/>
</dbReference>
<keyword evidence="9" id="KW-1185">Reference proteome</keyword>
<dbReference type="Gene3D" id="3.40.50.980">
    <property type="match status" value="2"/>
</dbReference>
<dbReference type="FunFam" id="3.40.50.12780:FF:000012">
    <property type="entry name" value="Non-ribosomal peptide synthetase"/>
    <property type="match status" value="1"/>
</dbReference>
<dbReference type="Gene3D" id="2.30.38.10">
    <property type="entry name" value="Luciferase, Domain 3"/>
    <property type="match status" value="1"/>
</dbReference>
<dbReference type="FunFam" id="2.30.38.10:FF:000001">
    <property type="entry name" value="Non-ribosomal peptide synthetase PvdI"/>
    <property type="match status" value="1"/>
</dbReference>
<dbReference type="InterPro" id="IPR006162">
    <property type="entry name" value="Ppantetheine_attach_site"/>
</dbReference>
<dbReference type="PROSITE" id="PS00012">
    <property type="entry name" value="PHOSPHOPANTETHEINE"/>
    <property type="match status" value="1"/>
</dbReference>
<evidence type="ECO:0000256" key="6">
    <source>
        <dbReference type="SAM" id="MobiDB-lite"/>
    </source>
</evidence>
<dbReference type="NCBIfam" id="TIGR01720">
    <property type="entry name" value="NRPS-para261"/>
    <property type="match status" value="1"/>
</dbReference>
<dbReference type="Gene3D" id="3.30.559.10">
    <property type="entry name" value="Chloramphenicol acetyltransferase-like domain"/>
    <property type="match status" value="2"/>
</dbReference>
<evidence type="ECO:0000313" key="8">
    <source>
        <dbReference type="EMBL" id="TWF72920.1"/>
    </source>
</evidence>
<comment type="caution">
    <text evidence="8">The sequence shown here is derived from an EMBL/GenBank/DDBJ whole genome shotgun (WGS) entry which is preliminary data.</text>
</comment>
<name>A0A561SDJ8_9ACTN</name>
<feature type="domain" description="Carrier" evidence="7">
    <location>
        <begin position="966"/>
        <end position="1040"/>
    </location>
</feature>
<dbReference type="Pfam" id="PF00668">
    <property type="entry name" value="Condensation"/>
    <property type="match status" value="2"/>
</dbReference>
<dbReference type="GO" id="GO:0003824">
    <property type="term" value="F:catalytic activity"/>
    <property type="evidence" value="ECO:0007669"/>
    <property type="project" value="InterPro"/>
</dbReference>
<dbReference type="InterPro" id="IPR000873">
    <property type="entry name" value="AMP-dep_synth/lig_dom"/>
</dbReference>
<dbReference type="FunFam" id="3.30.300.30:FF:000010">
    <property type="entry name" value="Enterobactin synthetase component F"/>
    <property type="match status" value="1"/>
</dbReference>
<dbReference type="Proteomes" id="UP000317940">
    <property type="component" value="Unassembled WGS sequence"/>
</dbReference>
<dbReference type="FunFam" id="3.40.50.980:FF:000001">
    <property type="entry name" value="Non-ribosomal peptide synthetase"/>
    <property type="match status" value="1"/>
</dbReference>
<dbReference type="CDD" id="cd12117">
    <property type="entry name" value="A_NRPS_Srf_like"/>
    <property type="match status" value="1"/>
</dbReference>
<accession>A0A561SDJ8</accession>
<keyword evidence="4" id="KW-0677">Repeat</keyword>
<dbReference type="GO" id="GO:0005737">
    <property type="term" value="C:cytoplasm"/>
    <property type="evidence" value="ECO:0007669"/>
    <property type="project" value="TreeGrafter"/>
</dbReference>
<dbReference type="InterPro" id="IPR009081">
    <property type="entry name" value="PP-bd_ACP"/>
</dbReference>
<dbReference type="Gene3D" id="1.10.1200.10">
    <property type="entry name" value="ACP-like"/>
    <property type="match status" value="1"/>
</dbReference>
<dbReference type="NCBIfam" id="TIGR01733">
    <property type="entry name" value="AA-adenyl-dom"/>
    <property type="match status" value="1"/>
</dbReference>
<evidence type="ECO:0000313" key="9">
    <source>
        <dbReference type="Proteomes" id="UP000317940"/>
    </source>
</evidence>
<dbReference type="InterPro" id="IPR020806">
    <property type="entry name" value="PKS_PP-bd"/>
</dbReference>
<dbReference type="Gene3D" id="3.30.559.30">
    <property type="entry name" value="Nonribosomal peptide synthetase, condensation domain"/>
    <property type="match status" value="2"/>
</dbReference>
<dbReference type="GO" id="GO:0017000">
    <property type="term" value="P:antibiotic biosynthetic process"/>
    <property type="evidence" value="ECO:0007669"/>
    <property type="project" value="UniProtKB-KW"/>
</dbReference>
<dbReference type="PANTHER" id="PTHR45527">
    <property type="entry name" value="NONRIBOSOMAL PEPTIDE SYNTHETASE"/>
    <property type="match status" value="1"/>
</dbReference>
<dbReference type="SMART" id="SM00823">
    <property type="entry name" value="PKS_PP"/>
    <property type="match status" value="1"/>
</dbReference>
<dbReference type="EMBL" id="VIWT01000006">
    <property type="protein sequence ID" value="TWF72920.1"/>
    <property type="molecule type" value="Genomic_DNA"/>
</dbReference>
<reference evidence="8 9" key="1">
    <citation type="submission" date="2019-06" db="EMBL/GenBank/DDBJ databases">
        <title>Sequencing the genomes of 1000 actinobacteria strains.</title>
        <authorList>
            <person name="Klenk H.-P."/>
        </authorList>
    </citation>
    <scope>NUCLEOTIDE SEQUENCE [LARGE SCALE GENOMIC DNA]</scope>
    <source>
        <strain evidence="8 9">DSM 44826</strain>
    </source>
</reference>
<organism evidence="8 9">
    <name type="scientific">Kitasatospora viridis</name>
    <dbReference type="NCBI Taxonomy" id="281105"/>
    <lineage>
        <taxon>Bacteria</taxon>
        <taxon>Bacillati</taxon>
        <taxon>Actinomycetota</taxon>
        <taxon>Actinomycetes</taxon>
        <taxon>Kitasatosporales</taxon>
        <taxon>Streptomycetaceae</taxon>
        <taxon>Kitasatospora</taxon>
    </lineage>
</organism>
<dbReference type="GO" id="GO:0031177">
    <property type="term" value="F:phosphopantetheine binding"/>
    <property type="evidence" value="ECO:0007669"/>
    <property type="project" value="InterPro"/>
</dbReference>
<gene>
    <name evidence="8" type="ORF">FHX73_1671</name>
</gene>
<proteinExistence type="predicted"/>
<feature type="region of interest" description="Disordered" evidence="6">
    <location>
        <begin position="213"/>
        <end position="233"/>
    </location>
</feature>
<dbReference type="InterPro" id="IPR036736">
    <property type="entry name" value="ACP-like_sf"/>
</dbReference>
<dbReference type="SUPFAM" id="SSF52777">
    <property type="entry name" value="CoA-dependent acyltransferases"/>
    <property type="match status" value="4"/>
</dbReference>
<evidence type="ECO:0000256" key="3">
    <source>
        <dbReference type="ARBA" id="ARBA00022553"/>
    </source>
</evidence>
<keyword evidence="3" id="KW-0597">Phosphoprotein</keyword>
<evidence type="ECO:0000256" key="5">
    <source>
        <dbReference type="ARBA" id="ARBA00023194"/>
    </source>
</evidence>
<dbReference type="SUPFAM" id="SSF47336">
    <property type="entry name" value="ACP-like"/>
    <property type="match status" value="1"/>
</dbReference>
<protein>
    <submittedName>
        <fullName evidence="8">Non-ribosomal peptide synthase protein (TIGR01720 family)/amino acid adenylation domain-containing protein</fullName>
    </submittedName>
</protein>
<dbReference type="Pfam" id="PF00501">
    <property type="entry name" value="AMP-binding"/>
    <property type="match status" value="1"/>
</dbReference>
<evidence type="ECO:0000256" key="4">
    <source>
        <dbReference type="ARBA" id="ARBA00022737"/>
    </source>
</evidence>
<dbReference type="InterPro" id="IPR010060">
    <property type="entry name" value="NRPS_synth"/>
</dbReference>
<dbReference type="PROSITE" id="PS00455">
    <property type="entry name" value="AMP_BINDING"/>
    <property type="match status" value="1"/>
</dbReference>
<dbReference type="GO" id="GO:0008610">
    <property type="term" value="P:lipid biosynthetic process"/>
    <property type="evidence" value="ECO:0007669"/>
    <property type="project" value="UniProtKB-ARBA"/>
</dbReference>
<evidence type="ECO:0000256" key="2">
    <source>
        <dbReference type="ARBA" id="ARBA00022450"/>
    </source>
</evidence>
<dbReference type="InterPro" id="IPR010071">
    <property type="entry name" value="AA_adenyl_dom"/>
</dbReference>